<dbReference type="InterPro" id="IPR004148">
    <property type="entry name" value="BAR_dom"/>
</dbReference>
<evidence type="ECO:0000259" key="4">
    <source>
        <dbReference type="PROSITE" id="PS51021"/>
    </source>
</evidence>
<dbReference type="GO" id="GO:0031097">
    <property type="term" value="C:medial cortex"/>
    <property type="evidence" value="ECO:0007669"/>
    <property type="project" value="TreeGrafter"/>
</dbReference>
<evidence type="ECO:0000313" key="5">
    <source>
        <dbReference type="EMBL" id="ORX48594.1"/>
    </source>
</evidence>
<protein>
    <submittedName>
        <fullName evidence="5">BAR adaptor protein Hob3</fullName>
    </submittedName>
</protein>
<dbReference type="PROSITE" id="PS51021">
    <property type="entry name" value="BAR"/>
    <property type="match status" value="1"/>
</dbReference>
<sequence>MAFLNGFKKNLNRAGQSIMQRTGASDKTADSEFDEEYTRFKTLEKKAEKLSKETKGYLDSIRGMTGAQIRIAQTIELFYDDRNPMGPGGNEYKRVVEKLDAEAKTDLDEAFRTTVMEPFGRFCSYFPEVNEAVKRRQKKLLDYDTARSKVRKLIDKPSEDPQRLPRAEQEANMAREMYENMNSILINDLPKVVELRVPYLDPSFEALIKCQLQFAQTSYEQLEGIRHQFPPEDENDRRVDDILQQMRGLAICGNF</sequence>
<proteinExistence type="predicted"/>
<dbReference type="PANTHER" id="PTHR47174">
    <property type="entry name" value="BRIDGING INTEGRATOR 3"/>
    <property type="match status" value="1"/>
</dbReference>
<gene>
    <name evidence="5" type="ORF">DM01DRAFT_1309664</name>
</gene>
<organism evidence="5 6">
    <name type="scientific">Hesseltinella vesiculosa</name>
    <dbReference type="NCBI Taxonomy" id="101127"/>
    <lineage>
        <taxon>Eukaryota</taxon>
        <taxon>Fungi</taxon>
        <taxon>Fungi incertae sedis</taxon>
        <taxon>Mucoromycota</taxon>
        <taxon>Mucoromycotina</taxon>
        <taxon>Mucoromycetes</taxon>
        <taxon>Mucorales</taxon>
        <taxon>Cunninghamellaceae</taxon>
        <taxon>Hesseltinella</taxon>
    </lineage>
</organism>
<dbReference type="Pfam" id="PF03114">
    <property type="entry name" value="BAR"/>
    <property type="match status" value="1"/>
</dbReference>
<dbReference type="GO" id="GO:0097320">
    <property type="term" value="P:plasma membrane tubulation"/>
    <property type="evidence" value="ECO:0007669"/>
    <property type="project" value="TreeGrafter"/>
</dbReference>
<comment type="caution">
    <text evidence="5">The sequence shown here is derived from an EMBL/GenBank/DDBJ whole genome shotgun (WGS) entry which is preliminary data.</text>
</comment>
<comment type="subcellular location">
    <subcellularLocation>
        <location evidence="1">Cytoplasm</location>
        <location evidence="1">Cytoskeleton</location>
    </subcellularLocation>
</comment>
<keyword evidence="2" id="KW-0963">Cytoplasm</keyword>
<evidence type="ECO:0000256" key="3">
    <source>
        <dbReference type="ARBA" id="ARBA00023212"/>
    </source>
</evidence>
<accession>A0A1X2G9S3</accession>
<evidence type="ECO:0000256" key="2">
    <source>
        <dbReference type="ARBA" id="ARBA00022490"/>
    </source>
</evidence>
<dbReference type="InterPro" id="IPR046982">
    <property type="entry name" value="BIN3/RVS161-like"/>
</dbReference>
<dbReference type="EMBL" id="MCGT01000029">
    <property type="protein sequence ID" value="ORX48594.1"/>
    <property type="molecule type" value="Genomic_DNA"/>
</dbReference>
<dbReference type="GO" id="GO:0008289">
    <property type="term" value="F:lipid binding"/>
    <property type="evidence" value="ECO:0007669"/>
    <property type="project" value="TreeGrafter"/>
</dbReference>
<dbReference type="Proteomes" id="UP000242146">
    <property type="component" value="Unassembled WGS sequence"/>
</dbReference>
<dbReference type="GO" id="GO:0051666">
    <property type="term" value="P:actin cortical patch localization"/>
    <property type="evidence" value="ECO:0007669"/>
    <property type="project" value="InterPro"/>
</dbReference>
<dbReference type="PANTHER" id="PTHR47174:SF3">
    <property type="entry name" value="BRIDGING INTEGRATOR 3"/>
    <property type="match status" value="1"/>
</dbReference>
<name>A0A1X2G9S3_9FUNG</name>
<dbReference type="STRING" id="101127.A0A1X2G9S3"/>
<keyword evidence="6" id="KW-1185">Reference proteome</keyword>
<dbReference type="Gene3D" id="1.20.1270.60">
    <property type="entry name" value="Arfaptin homology (AH) domain/BAR domain"/>
    <property type="match status" value="1"/>
</dbReference>
<evidence type="ECO:0000256" key="1">
    <source>
        <dbReference type="ARBA" id="ARBA00004245"/>
    </source>
</evidence>
<dbReference type="OrthoDB" id="446293at2759"/>
<dbReference type="SMART" id="SM00721">
    <property type="entry name" value="BAR"/>
    <property type="match status" value="1"/>
</dbReference>
<keyword evidence="3" id="KW-0206">Cytoskeleton</keyword>
<dbReference type="GO" id="GO:1990528">
    <property type="term" value="C:Rvs161p-Rvs167p complex"/>
    <property type="evidence" value="ECO:0007669"/>
    <property type="project" value="TreeGrafter"/>
</dbReference>
<dbReference type="AlphaFoldDB" id="A0A1X2G9S3"/>
<feature type="domain" description="BAR" evidence="4">
    <location>
        <begin position="18"/>
        <end position="238"/>
    </location>
</feature>
<reference evidence="5 6" key="1">
    <citation type="submission" date="2016-07" db="EMBL/GenBank/DDBJ databases">
        <title>Pervasive Adenine N6-methylation of Active Genes in Fungi.</title>
        <authorList>
            <consortium name="DOE Joint Genome Institute"/>
            <person name="Mondo S.J."/>
            <person name="Dannebaum R.O."/>
            <person name="Kuo R.C."/>
            <person name="Labutti K."/>
            <person name="Haridas S."/>
            <person name="Kuo A."/>
            <person name="Salamov A."/>
            <person name="Ahrendt S.R."/>
            <person name="Lipzen A."/>
            <person name="Sullivan W."/>
            <person name="Andreopoulos W.B."/>
            <person name="Clum A."/>
            <person name="Lindquist E."/>
            <person name="Daum C."/>
            <person name="Ramamoorthy G.K."/>
            <person name="Gryganskyi A."/>
            <person name="Culley D."/>
            <person name="Magnuson J.K."/>
            <person name="James T.Y."/>
            <person name="O'Malley M.A."/>
            <person name="Stajich J.E."/>
            <person name="Spatafora J.W."/>
            <person name="Visel A."/>
            <person name="Grigoriev I.V."/>
        </authorList>
    </citation>
    <scope>NUCLEOTIDE SEQUENCE [LARGE SCALE GENOMIC DNA]</scope>
    <source>
        <strain evidence="5 6">NRRL 3301</strain>
    </source>
</reference>
<dbReference type="GO" id="GO:0015629">
    <property type="term" value="C:actin cytoskeleton"/>
    <property type="evidence" value="ECO:0007669"/>
    <property type="project" value="TreeGrafter"/>
</dbReference>
<dbReference type="InterPro" id="IPR027267">
    <property type="entry name" value="AH/BAR_dom_sf"/>
</dbReference>
<dbReference type="GO" id="GO:0006897">
    <property type="term" value="P:endocytosis"/>
    <property type="evidence" value="ECO:0007669"/>
    <property type="project" value="InterPro"/>
</dbReference>
<dbReference type="GO" id="GO:0043332">
    <property type="term" value="C:mating projection tip"/>
    <property type="evidence" value="ECO:0007669"/>
    <property type="project" value="TreeGrafter"/>
</dbReference>
<dbReference type="FunFam" id="1.20.1270.60:FF:000014">
    <property type="entry name" value="Protein hob3, variant"/>
    <property type="match status" value="1"/>
</dbReference>
<dbReference type="SUPFAM" id="SSF103657">
    <property type="entry name" value="BAR/IMD domain-like"/>
    <property type="match status" value="1"/>
</dbReference>
<evidence type="ECO:0000313" key="6">
    <source>
        <dbReference type="Proteomes" id="UP000242146"/>
    </source>
</evidence>